<dbReference type="Proteomes" id="UP000054337">
    <property type="component" value="Unassembled WGS sequence"/>
</dbReference>
<feature type="compositionally biased region" description="Basic and acidic residues" evidence="1">
    <location>
        <begin position="22"/>
        <end position="34"/>
    </location>
</feature>
<dbReference type="OrthoDB" id="6079484at2759"/>
<dbReference type="RefSeq" id="XP_014552640.1">
    <property type="nucleotide sequence ID" value="XM_014697154.1"/>
</dbReference>
<evidence type="ECO:0000313" key="3">
    <source>
        <dbReference type="Proteomes" id="UP000054337"/>
    </source>
</evidence>
<dbReference type="Gene3D" id="2.40.70.10">
    <property type="entry name" value="Acid Proteases"/>
    <property type="match status" value="2"/>
</dbReference>
<name>W7DYJ2_BIPV3</name>
<dbReference type="EMBL" id="KI968795">
    <property type="protein sequence ID" value="EUN23098.1"/>
    <property type="molecule type" value="Genomic_DNA"/>
</dbReference>
<dbReference type="HOGENOM" id="CLU_605475_0_0_1"/>
<feature type="region of interest" description="Disordered" evidence="1">
    <location>
        <begin position="400"/>
        <end position="435"/>
    </location>
</feature>
<dbReference type="InterPro" id="IPR021109">
    <property type="entry name" value="Peptidase_aspartic_dom_sf"/>
</dbReference>
<protein>
    <submittedName>
        <fullName evidence="2">Uncharacterized protein</fullName>
    </submittedName>
</protein>
<organism evidence="2 3">
    <name type="scientific">Bipolaris victoriae (strain FI3)</name>
    <name type="common">Victoria blight of oats agent</name>
    <name type="synonym">Cochliobolus victoriae</name>
    <dbReference type="NCBI Taxonomy" id="930091"/>
    <lineage>
        <taxon>Eukaryota</taxon>
        <taxon>Fungi</taxon>
        <taxon>Dikarya</taxon>
        <taxon>Ascomycota</taxon>
        <taxon>Pezizomycotina</taxon>
        <taxon>Dothideomycetes</taxon>
        <taxon>Pleosporomycetidae</taxon>
        <taxon>Pleosporales</taxon>
        <taxon>Pleosporineae</taxon>
        <taxon>Pleosporaceae</taxon>
        <taxon>Bipolaris</taxon>
    </lineage>
</organism>
<reference evidence="2 3" key="1">
    <citation type="journal article" date="2013" name="PLoS Genet.">
        <title>Comparative genome structure, secondary metabolite, and effector coding capacity across Cochliobolus pathogens.</title>
        <authorList>
            <person name="Condon B.J."/>
            <person name="Leng Y."/>
            <person name="Wu D."/>
            <person name="Bushley K.E."/>
            <person name="Ohm R.A."/>
            <person name="Otillar R."/>
            <person name="Martin J."/>
            <person name="Schackwitz W."/>
            <person name="Grimwood J."/>
            <person name="MohdZainudin N."/>
            <person name="Xue C."/>
            <person name="Wang R."/>
            <person name="Manning V.A."/>
            <person name="Dhillon B."/>
            <person name="Tu Z.J."/>
            <person name="Steffenson B.J."/>
            <person name="Salamov A."/>
            <person name="Sun H."/>
            <person name="Lowry S."/>
            <person name="LaButti K."/>
            <person name="Han J."/>
            <person name="Copeland A."/>
            <person name="Lindquist E."/>
            <person name="Barry K."/>
            <person name="Schmutz J."/>
            <person name="Baker S.E."/>
            <person name="Ciuffetti L.M."/>
            <person name="Grigoriev I.V."/>
            <person name="Zhong S."/>
            <person name="Turgeon B.G."/>
        </authorList>
    </citation>
    <scope>NUCLEOTIDE SEQUENCE [LARGE SCALE GENOMIC DNA]</scope>
    <source>
        <strain evidence="2 3">FI3</strain>
    </source>
</reference>
<dbReference type="CDD" id="cd00303">
    <property type="entry name" value="retropepsin_like"/>
    <property type="match status" value="2"/>
</dbReference>
<proteinExistence type="predicted"/>
<evidence type="ECO:0000256" key="1">
    <source>
        <dbReference type="SAM" id="MobiDB-lite"/>
    </source>
</evidence>
<feature type="compositionally biased region" description="Basic and acidic residues" evidence="1">
    <location>
        <begin position="426"/>
        <end position="435"/>
    </location>
</feature>
<keyword evidence="3" id="KW-1185">Reference proteome</keyword>
<dbReference type="GeneID" id="26252340"/>
<dbReference type="AlphaFoldDB" id="W7DYJ2"/>
<gene>
    <name evidence="2" type="ORF">COCVIDRAFT_19323</name>
</gene>
<evidence type="ECO:0000313" key="2">
    <source>
        <dbReference type="EMBL" id="EUN23098.1"/>
    </source>
</evidence>
<feature type="region of interest" description="Disordered" evidence="1">
    <location>
        <begin position="1"/>
        <end position="44"/>
    </location>
</feature>
<sequence length="452" mass="50162">MALNSELSQEVGLELTGNSRENGGKTKSRDDLHDPSLPPETTAYSLQSQKPHYKLFKKSNLMYGLPMTFEGNLGSVTVMAVPDSGSDHNVMSLGLALHLGMRLEWSVAEKTELIFLDGSAVIPTALVHASCRFARTFSFDWKMRCTFLVLPSLIEDLIISASFLDKTATFTMFRNRLVQMSLKTPGTLKICTMGAINRRLTCCIDGEAIAALPDSGSDVDVISLAYATKRKFKWENTLQEVVFANGRTKIARGKFVAQLSLGSSARLIKLKEDADADEFADNERGTGDLIDGEINVQPLSAQNTNRDDTPVQRVINTTFYILDGITVDALIGAKSIESLQVYTHHTQHITIQTKRDIETFKICRIALSSKIRSNAKIIVTSSRQTRSDGLPRPNLEAQLNEAEQQENSRREESSRVASLLTGDAKAAFDHSEQDRRRAFEEYRSSLLRNHAP</sequence>
<accession>W7DYJ2</accession>